<evidence type="ECO:0000313" key="1">
    <source>
        <dbReference type="EMBL" id="KAJ9117949.1"/>
    </source>
</evidence>
<dbReference type="EMBL" id="JASBWS010000001">
    <property type="protein sequence ID" value="KAJ9117949.1"/>
    <property type="molecule type" value="Genomic_DNA"/>
</dbReference>
<comment type="caution">
    <text evidence="1">The sequence shown here is derived from an EMBL/GenBank/DDBJ whole genome shotgun (WGS) entry which is preliminary data.</text>
</comment>
<gene>
    <name evidence="1" type="ORF">QFC20_000230</name>
</gene>
<accession>A0ACC2X3F3</accession>
<proteinExistence type="predicted"/>
<name>A0ACC2X3F3_9TREE</name>
<dbReference type="Proteomes" id="UP001230649">
    <property type="component" value="Unassembled WGS sequence"/>
</dbReference>
<protein>
    <submittedName>
        <fullName evidence="1">Uncharacterized protein</fullName>
    </submittedName>
</protein>
<reference evidence="1" key="1">
    <citation type="submission" date="2023-04" db="EMBL/GenBank/DDBJ databases">
        <title>Draft Genome sequencing of Naganishia species isolated from polar environments using Oxford Nanopore Technology.</title>
        <authorList>
            <person name="Leo P."/>
            <person name="Venkateswaran K."/>
        </authorList>
    </citation>
    <scope>NUCLEOTIDE SEQUENCE</scope>
    <source>
        <strain evidence="1">MNA-CCFEE 5262</strain>
    </source>
</reference>
<organism evidence="1 2">
    <name type="scientific">Naganishia adeliensis</name>
    <dbReference type="NCBI Taxonomy" id="92952"/>
    <lineage>
        <taxon>Eukaryota</taxon>
        <taxon>Fungi</taxon>
        <taxon>Dikarya</taxon>
        <taxon>Basidiomycota</taxon>
        <taxon>Agaricomycotina</taxon>
        <taxon>Tremellomycetes</taxon>
        <taxon>Filobasidiales</taxon>
        <taxon>Filobasidiaceae</taxon>
        <taxon>Naganishia</taxon>
    </lineage>
</organism>
<keyword evidence="2" id="KW-1185">Reference proteome</keyword>
<sequence length="899" mass="98055">MDPFTEYIHTDTPWDDALAELLGASSSFPTLDSTGDGFSGMPLFDDDDDDGGFTADQLASITGFPTFDFTHSDTSIPSPASVGSGGTGTTMTEGDSSVVHPSPGSSGGVRIKGEGSTEGEVGWGVVGEGWGVAPGLLGIPDPNLLTSKLPLQYTPEHIAPIAPTPLVRPAPPAPSAKLHNKVEKRYRYNVKNALETLRDSVPRLRQVYGTSLPLELTTTDIEDPQTGLMAGLEPLGKPTKKTVMLGARLYIEYLETEQRVQGVRLGRAEDALRARMRAEEWSRWKMETENQARGVSEEYGRLLEEKSKLRAAAAGDGAPDEAEEEDEDVVKPKKRARAEEKKPRLPVVRKPRTSVTSTTSQTSSSSSAATAAFYSFGLAYVLFPRATEWLGYRPDVAVQSNTTRGKVLLPLDTPVALPTGGWLASVFDVLGFLALGLVIMACVYALTRTRSDQGDEVPTDEESEESVETEQVAVHRLGRRLALGTARGIVSEVVQRLPFLREESFSPSASRDWYKVLSAHVGGGVKFGRLETLHIRLRLARTADDERPLAMLYALQSSDATRQTAWTKAQKLIDQNDTRAIQDVCALTLSEAERWLHQVEPSMRPIEDIANQLVLEDLDRVLTHLYVSLVGASYPLESSGNQLPVLVENMDRSTKATQAVLADSAFKARIQRILTGIEKDSEAHVLGLVVIGLWGHLIGQEATRQRALANMLIAHQMKRADGVGSIQSVDLLLALVLPGYKNPKNSPKPPRRQLSRTAQELDTIAAVCLRYLLLLRSVGQLAKSDAPRQQRLRSSIYVRQTCLEIRMLLAHSAFDTRVEAETGAVVSPKDTRALGLGAYGHPVEREPLEGDEREESEDAEFAQQTDRLIDLMTIVGCRAASRAGGRDDDSGVEGDLEEL</sequence>
<evidence type="ECO:0000313" key="2">
    <source>
        <dbReference type="Proteomes" id="UP001230649"/>
    </source>
</evidence>